<feature type="transmembrane region" description="Helical" evidence="1">
    <location>
        <begin position="24"/>
        <end position="43"/>
    </location>
</feature>
<keyword evidence="1" id="KW-0812">Transmembrane</keyword>
<dbReference type="InterPro" id="IPR036249">
    <property type="entry name" value="Thioredoxin-like_sf"/>
</dbReference>
<gene>
    <name evidence="3" type="ORF">A3I42_02215</name>
</gene>
<dbReference type="Pfam" id="PF00578">
    <property type="entry name" value="AhpC-TSA"/>
    <property type="match status" value="1"/>
</dbReference>
<proteinExistence type="predicted"/>
<evidence type="ECO:0000313" key="3">
    <source>
        <dbReference type="EMBL" id="OGL88670.1"/>
    </source>
</evidence>
<name>A0A1F7VDN2_9BACT</name>
<reference evidence="3 4" key="1">
    <citation type="journal article" date="2016" name="Nat. Commun.">
        <title>Thousands of microbial genomes shed light on interconnected biogeochemical processes in an aquifer system.</title>
        <authorList>
            <person name="Anantharaman K."/>
            <person name="Brown C.T."/>
            <person name="Hug L.A."/>
            <person name="Sharon I."/>
            <person name="Castelle C.J."/>
            <person name="Probst A.J."/>
            <person name="Thomas B.C."/>
            <person name="Singh A."/>
            <person name="Wilkins M.J."/>
            <person name="Karaoz U."/>
            <person name="Brodie E.L."/>
            <person name="Williams K.H."/>
            <person name="Hubbard S.S."/>
            <person name="Banfield J.F."/>
        </authorList>
    </citation>
    <scope>NUCLEOTIDE SEQUENCE [LARGE SCALE GENOMIC DNA]</scope>
</reference>
<dbReference type="GO" id="GO:0016209">
    <property type="term" value="F:antioxidant activity"/>
    <property type="evidence" value="ECO:0007669"/>
    <property type="project" value="InterPro"/>
</dbReference>
<keyword evidence="1" id="KW-1133">Transmembrane helix</keyword>
<evidence type="ECO:0000313" key="4">
    <source>
        <dbReference type="Proteomes" id="UP000178264"/>
    </source>
</evidence>
<keyword evidence="1" id="KW-0472">Membrane</keyword>
<dbReference type="InterPro" id="IPR050553">
    <property type="entry name" value="Thioredoxin_ResA/DsbE_sf"/>
</dbReference>
<dbReference type="GO" id="GO:0016491">
    <property type="term" value="F:oxidoreductase activity"/>
    <property type="evidence" value="ECO:0007669"/>
    <property type="project" value="InterPro"/>
</dbReference>
<dbReference type="Gene3D" id="3.40.30.10">
    <property type="entry name" value="Glutaredoxin"/>
    <property type="match status" value="1"/>
</dbReference>
<protein>
    <recommendedName>
        <fullName evidence="2">Thioredoxin domain-containing protein</fullName>
    </recommendedName>
</protein>
<accession>A0A1F7VDN2</accession>
<dbReference type="EMBL" id="MGER01000017">
    <property type="protein sequence ID" value="OGL88670.1"/>
    <property type="molecule type" value="Genomic_DNA"/>
</dbReference>
<dbReference type="PROSITE" id="PS51352">
    <property type="entry name" value="THIOREDOXIN_2"/>
    <property type="match status" value="1"/>
</dbReference>
<dbReference type="InterPro" id="IPR000866">
    <property type="entry name" value="AhpC/TSA"/>
</dbReference>
<dbReference type="Proteomes" id="UP000178264">
    <property type="component" value="Unassembled WGS sequence"/>
</dbReference>
<sequence length="214" mass="23651">MSFPHSVKPGRRAQARAAGYRTKLLLGAAALLLVSCGALFLYFTMRTPLTPNSAHTADEASSTAQSIIPAGNDEFVPPFSADTFEGKRFSVAEYEDKTAVIIDFWASWCAFCEKEMPLMQYMEDLYGKDKLTVVGIHRGDSEPVEKGVTLAAKLGIKYLLLQDPEGKYFKLLGQGKPFMPLTIFIDREGRIVERRIGPKTAEEIRVSTAKIIAP</sequence>
<dbReference type="PANTHER" id="PTHR42852:SF17">
    <property type="entry name" value="THIOREDOXIN-LIKE PROTEIN HI_1115"/>
    <property type="match status" value="1"/>
</dbReference>
<comment type="caution">
    <text evidence="3">The sequence shown here is derived from an EMBL/GenBank/DDBJ whole genome shotgun (WGS) entry which is preliminary data.</text>
</comment>
<evidence type="ECO:0000256" key="1">
    <source>
        <dbReference type="SAM" id="Phobius"/>
    </source>
</evidence>
<dbReference type="InterPro" id="IPR013766">
    <property type="entry name" value="Thioredoxin_domain"/>
</dbReference>
<feature type="domain" description="Thioredoxin" evidence="2">
    <location>
        <begin position="70"/>
        <end position="213"/>
    </location>
</feature>
<evidence type="ECO:0000259" key="2">
    <source>
        <dbReference type="PROSITE" id="PS51352"/>
    </source>
</evidence>
<dbReference type="CDD" id="cd02966">
    <property type="entry name" value="TlpA_like_family"/>
    <property type="match status" value="1"/>
</dbReference>
<organism evidence="3 4">
    <name type="scientific">Candidatus Uhrbacteria bacterium RIFCSPLOWO2_02_FULL_49_11</name>
    <dbReference type="NCBI Taxonomy" id="1802409"/>
    <lineage>
        <taxon>Bacteria</taxon>
        <taxon>Candidatus Uhriibacteriota</taxon>
    </lineage>
</organism>
<dbReference type="SUPFAM" id="SSF52833">
    <property type="entry name" value="Thioredoxin-like"/>
    <property type="match status" value="1"/>
</dbReference>
<dbReference type="AlphaFoldDB" id="A0A1F7VDN2"/>
<dbReference type="PANTHER" id="PTHR42852">
    <property type="entry name" value="THIOL:DISULFIDE INTERCHANGE PROTEIN DSBE"/>
    <property type="match status" value="1"/>
</dbReference>